<feature type="transmembrane region" description="Helical" evidence="6">
    <location>
        <begin position="216"/>
        <end position="240"/>
    </location>
</feature>
<feature type="transmembrane region" description="Helical" evidence="6">
    <location>
        <begin position="378"/>
        <end position="397"/>
    </location>
</feature>
<dbReference type="InterPro" id="IPR020846">
    <property type="entry name" value="MFS_dom"/>
</dbReference>
<keyword evidence="5 6" id="KW-0472">Membrane</keyword>
<feature type="transmembrane region" description="Helical" evidence="6">
    <location>
        <begin position="346"/>
        <end position="366"/>
    </location>
</feature>
<keyword evidence="4 6" id="KW-1133">Transmembrane helix</keyword>
<sequence>MLAILRHRTFRHLFLAQTVALVGTGLATVALALLAYDLAGDDAGEVLGTALAIKMAVYVLLAPVSGALVPPRLRKCVLIALDLVRAAAALMLPFVDTLWQVYLLIALLQSASACFTPLFQSLIPEILPDERDYTRALSLSRLAYDLESLLSPMLAAVLLMVISFHGLFAGTSAGFVLSALLVLGTVFPAVEAAHGRGHPYERALRGMRIYLRTPRLRGLLAINLVAAAGGAMVFVNTVVIVRSALGGGDRDVAWAFAAFGFGSMAVALLLPRLLDRIPDRRVMLAAAVTMASALLVATVLWNGARAAIGWATLLPLWVILGMAYAGLVTPGGRLLRRSARSDDLPFLFAAQFSLSHACWLLCYPLAGWVGARFGLGTALLALSVVALSGLVFAWTTWPRRESAVLPHRHDDLPTDHPHWREYPAETDGVHAHEYFIDALHERWPR</sequence>
<comment type="subcellular location">
    <subcellularLocation>
        <location evidence="1">Cell membrane</location>
        <topology evidence="1">Multi-pass membrane protein</topology>
    </subcellularLocation>
</comment>
<reference evidence="8 9" key="1">
    <citation type="submission" date="2024-07" db="EMBL/GenBank/DDBJ databases">
        <title>Luteimonas salilacus sp. nov., isolated from the shore soil of Salt Lake in Tibet of China.</title>
        <authorList>
            <person name="Zhang X."/>
            <person name="Li A."/>
        </authorList>
    </citation>
    <scope>NUCLEOTIDE SEQUENCE [LARGE SCALE GENOMIC DNA]</scope>
    <source>
        <strain evidence="8 9">B3-2-R+30</strain>
    </source>
</reference>
<dbReference type="PANTHER" id="PTHR23513:SF6">
    <property type="entry name" value="MAJOR FACILITATOR SUPERFAMILY ASSOCIATED DOMAIN-CONTAINING PROTEIN"/>
    <property type="match status" value="1"/>
</dbReference>
<evidence type="ECO:0000256" key="3">
    <source>
        <dbReference type="ARBA" id="ARBA00022692"/>
    </source>
</evidence>
<dbReference type="CDD" id="cd06173">
    <property type="entry name" value="MFS_MefA_like"/>
    <property type="match status" value="1"/>
</dbReference>
<feature type="transmembrane region" description="Helical" evidence="6">
    <location>
        <begin position="12"/>
        <end position="34"/>
    </location>
</feature>
<dbReference type="PROSITE" id="PS50850">
    <property type="entry name" value="MFS"/>
    <property type="match status" value="1"/>
</dbReference>
<dbReference type="RefSeq" id="WP_370565740.1">
    <property type="nucleotide sequence ID" value="NZ_JBFWIB010000024.1"/>
</dbReference>
<evidence type="ECO:0000256" key="1">
    <source>
        <dbReference type="ARBA" id="ARBA00004651"/>
    </source>
</evidence>
<dbReference type="Pfam" id="PF07690">
    <property type="entry name" value="MFS_1"/>
    <property type="match status" value="1"/>
</dbReference>
<dbReference type="PANTHER" id="PTHR23513">
    <property type="entry name" value="INTEGRAL MEMBRANE EFFLUX PROTEIN-RELATED"/>
    <property type="match status" value="1"/>
</dbReference>
<feature type="transmembrane region" description="Helical" evidence="6">
    <location>
        <begin position="148"/>
        <end position="168"/>
    </location>
</feature>
<evidence type="ECO:0000256" key="2">
    <source>
        <dbReference type="ARBA" id="ARBA00022475"/>
    </source>
</evidence>
<evidence type="ECO:0000256" key="4">
    <source>
        <dbReference type="ARBA" id="ARBA00022989"/>
    </source>
</evidence>
<evidence type="ECO:0000259" key="7">
    <source>
        <dbReference type="PROSITE" id="PS50850"/>
    </source>
</evidence>
<dbReference type="Gene3D" id="1.20.1250.20">
    <property type="entry name" value="MFS general substrate transporter like domains"/>
    <property type="match status" value="1"/>
</dbReference>
<feature type="transmembrane region" description="Helical" evidence="6">
    <location>
        <begin position="282"/>
        <end position="301"/>
    </location>
</feature>
<protein>
    <submittedName>
        <fullName evidence="8">MFS transporter</fullName>
    </submittedName>
</protein>
<feature type="domain" description="Major facilitator superfamily (MFS) profile" evidence="7">
    <location>
        <begin position="9"/>
        <end position="401"/>
    </location>
</feature>
<organism evidence="8 9">
    <name type="scientific">Luteimonas salinilitoris</name>
    <dbReference type="NCBI Taxonomy" id="3237697"/>
    <lineage>
        <taxon>Bacteria</taxon>
        <taxon>Pseudomonadati</taxon>
        <taxon>Pseudomonadota</taxon>
        <taxon>Gammaproteobacteria</taxon>
        <taxon>Lysobacterales</taxon>
        <taxon>Lysobacteraceae</taxon>
        <taxon>Luteimonas</taxon>
    </lineage>
</organism>
<accession>A0ABV4HY84</accession>
<keyword evidence="3 6" id="KW-0812">Transmembrane</keyword>
<dbReference type="SUPFAM" id="SSF103473">
    <property type="entry name" value="MFS general substrate transporter"/>
    <property type="match status" value="1"/>
</dbReference>
<dbReference type="InterPro" id="IPR036259">
    <property type="entry name" value="MFS_trans_sf"/>
</dbReference>
<dbReference type="InterPro" id="IPR011701">
    <property type="entry name" value="MFS"/>
</dbReference>
<dbReference type="Proteomes" id="UP001566331">
    <property type="component" value="Unassembled WGS sequence"/>
</dbReference>
<feature type="transmembrane region" description="Helical" evidence="6">
    <location>
        <begin position="101"/>
        <end position="127"/>
    </location>
</feature>
<dbReference type="EMBL" id="JBFWIC010000043">
    <property type="protein sequence ID" value="MEZ0476642.1"/>
    <property type="molecule type" value="Genomic_DNA"/>
</dbReference>
<feature type="transmembrane region" description="Helical" evidence="6">
    <location>
        <begin position="174"/>
        <end position="195"/>
    </location>
</feature>
<feature type="transmembrane region" description="Helical" evidence="6">
    <location>
        <begin position="307"/>
        <end position="325"/>
    </location>
</feature>
<keyword evidence="2" id="KW-1003">Cell membrane</keyword>
<evidence type="ECO:0000256" key="6">
    <source>
        <dbReference type="SAM" id="Phobius"/>
    </source>
</evidence>
<evidence type="ECO:0000256" key="5">
    <source>
        <dbReference type="ARBA" id="ARBA00023136"/>
    </source>
</evidence>
<keyword evidence="9" id="KW-1185">Reference proteome</keyword>
<feature type="transmembrane region" description="Helical" evidence="6">
    <location>
        <begin position="76"/>
        <end position="95"/>
    </location>
</feature>
<evidence type="ECO:0000313" key="9">
    <source>
        <dbReference type="Proteomes" id="UP001566331"/>
    </source>
</evidence>
<proteinExistence type="predicted"/>
<feature type="transmembrane region" description="Helical" evidence="6">
    <location>
        <begin position="46"/>
        <end position="69"/>
    </location>
</feature>
<comment type="caution">
    <text evidence="8">The sequence shown here is derived from an EMBL/GenBank/DDBJ whole genome shotgun (WGS) entry which is preliminary data.</text>
</comment>
<feature type="transmembrane region" description="Helical" evidence="6">
    <location>
        <begin position="252"/>
        <end position="270"/>
    </location>
</feature>
<name>A0ABV4HY84_9GAMM</name>
<evidence type="ECO:0000313" key="8">
    <source>
        <dbReference type="EMBL" id="MEZ0476642.1"/>
    </source>
</evidence>
<gene>
    <name evidence="8" type="ORF">AB6713_18800</name>
</gene>